<evidence type="ECO:0000313" key="2">
    <source>
        <dbReference type="Proteomes" id="UP000549113"/>
    </source>
</evidence>
<accession>A0AA40VNA3</accession>
<dbReference type="EMBL" id="JACIFH010000001">
    <property type="protein sequence ID" value="MBB4140614.1"/>
    <property type="molecule type" value="Genomic_DNA"/>
</dbReference>
<dbReference type="AlphaFoldDB" id="A0AA40VNA3"/>
<evidence type="ECO:0000313" key="1">
    <source>
        <dbReference type="EMBL" id="MBB4140614.1"/>
    </source>
</evidence>
<comment type="caution">
    <text evidence="1">The sequence shown here is derived from an EMBL/GenBank/DDBJ whole genome shotgun (WGS) entry which is preliminary data.</text>
</comment>
<proteinExistence type="predicted"/>
<gene>
    <name evidence="1" type="ORF">BKA10_002408</name>
</gene>
<reference evidence="1 2" key="1">
    <citation type="submission" date="2020-08" db="EMBL/GenBank/DDBJ databases">
        <title>Sequencing the genomes of 1000 actinobacteria strains.</title>
        <authorList>
            <person name="Klenk H.-P."/>
        </authorList>
    </citation>
    <scope>NUCLEOTIDE SEQUENCE [LARGE SCALE GENOMIC DNA]</scope>
    <source>
        <strain evidence="1 2">DSM 19600</strain>
    </source>
</reference>
<organism evidence="1 2">
    <name type="scientific">Microbacterium invictum</name>
    <dbReference type="NCBI Taxonomy" id="515415"/>
    <lineage>
        <taxon>Bacteria</taxon>
        <taxon>Bacillati</taxon>
        <taxon>Actinomycetota</taxon>
        <taxon>Actinomycetes</taxon>
        <taxon>Micrococcales</taxon>
        <taxon>Microbacteriaceae</taxon>
        <taxon>Microbacterium</taxon>
    </lineage>
</organism>
<sequence length="37" mass="3858">MGTFAMDAMPRGLPALSLDALIPDALSLRAVVRAQST</sequence>
<name>A0AA40VNA3_9MICO</name>
<protein>
    <submittedName>
        <fullName evidence="1">Uncharacterized protein</fullName>
    </submittedName>
</protein>
<dbReference type="Proteomes" id="UP000549113">
    <property type="component" value="Unassembled WGS sequence"/>
</dbReference>
<keyword evidence="2" id="KW-1185">Reference proteome</keyword>